<dbReference type="GO" id="GO:0005886">
    <property type="term" value="C:plasma membrane"/>
    <property type="evidence" value="ECO:0007669"/>
    <property type="project" value="UniProtKB-SubCell"/>
</dbReference>
<dbReference type="InterPro" id="IPR000731">
    <property type="entry name" value="SSD"/>
</dbReference>
<evidence type="ECO:0000256" key="3">
    <source>
        <dbReference type="ARBA" id="ARBA00022475"/>
    </source>
</evidence>
<evidence type="ECO:0000256" key="6">
    <source>
        <dbReference type="ARBA" id="ARBA00023136"/>
    </source>
</evidence>
<feature type="region of interest" description="Disordered" evidence="8">
    <location>
        <begin position="943"/>
        <end position="968"/>
    </location>
</feature>
<evidence type="ECO:0000313" key="12">
    <source>
        <dbReference type="Proteomes" id="UP001328107"/>
    </source>
</evidence>
<keyword evidence="3" id="KW-1003">Cell membrane</keyword>
<feature type="transmembrane region" description="Helical" evidence="9">
    <location>
        <begin position="823"/>
        <end position="847"/>
    </location>
</feature>
<keyword evidence="4 9" id="KW-0812">Transmembrane</keyword>
<feature type="transmembrane region" description="Helical" evidence="9">
    <location>
        <begin position="895"/>
        <end position="919"/>
    </location>
</feature>
<evidence type="ECO:0000313" key="11">
    <source>
        <dbReference type="EMBL" id="GMR37198.1"/>
    </source>
</evidence>
<evidence type="ECO:0000256" key="7">
    <source>
        <dbReference type="ARBA" id="ARBA00023180"/>
    </source>
</evidence>
<dbReference type="EMBL" id="BTRK01000002">
    <property type="protein sequence ID" value="GMR37198.1"/>
    <property type="molecule type" value="Genomic_DNA"/>
</dbReference>
<sequence length="968" mass="108224">ASFPRSSRDSRGERIHRRMNGKHCTGDTWFIRFLTRFFGACGDLVVNHAWKMLIVSTILTIMGTIKVPLTDMSNNIADFTPPSAPSFTEWRTSQQFFDGGIQANTIYAFVTAKDGGSMYRVNTMEEAVRALDTISSSFKLRTPAGFLPFEEFCHAFCVINEPIRTFYNGMRMREALGKNSTDLDLAYPDSHVMGMRSHMDPYLFGVKIAVKRKGRTVVIPTYEADDLNTEKPLKNNIREFKLVVLNFKSELDPSVSKKAIEEWEGSIVKYFQNDFNSSVVDVTIFADSLITAEVVRSGLSLLPFLLVGFFIMVSFSALSFTVSGIALNQMGMNKMWFAFWGCLTPFMSCGVGLGGMLLIGMRFGTILCVTPFLILAIGVDDAYLMVNSWQQITASRRLEDLRSTTPERELLHRMKEMLIETGPSIAITTITNVAAFGISALSGAPEIQLFSIGNAVCVFVAFFFQLSVFGAVMVILGRREIVDEFRSRADFDLSSNNNREKKTNIFDLTAQVDVVRFENRNKGGLTAIAHKVLRAYCKVLSDKMAVAIVMVVLFVYLAVSVVGTFRIKPSLKPEKLFLSDSPFAKLFGHRQEYILPSYGVAWIYVFNPGNIWDPKRRALIDSMIHDFETMSHSVGPYSTKLWLRDFEEFAKENPDLLTSDMDYDSDSGSTKEATKYEQLQGFMSWPENSYWRGFVQFESEDKMVNGSEPSITRFAFTTAYKGEDLKDWANRVTILNKWRDIVKTYPDLNVTVYQEDAKFLDIIETMIPQSSQSALLTLISMFAVTSLFISTPLVLFTATFTIVSTSIGVFGFMAWIGTELDPILMSATIMVIGFSVDIPAHIAYHYHQTAAHSSDVVDRLEHTISRVGFPIAQASLSTILCVSSLFFVDLHMSTIFATTMLTVVVIGTIHGLFVMPAIFSAASHFSEWARSCFGRRTASLDISSSSMSEGKPSQSSLGTSGSTTIMVR</sequence>
<dbReference type="AlphaFoldDB" id="A0AAN4ZES3"/>
<evidence type="ECO:0000259" key="10">
    <source>
        <dbReference type="PROSITE" id="PS50156"/>
    </source>
</evidence>
<keyword evidence="5 9" id="KW-1133">Transmembrane helix</keyword>
<dbReference type="InterPro" id="IPR051697">
    <property type="entry name" value="Patched_domain-protein"/>
</dbReference>
<keyword evidence="6 9" id="KW-0472">Membrane</keyword>
<keyword evidence="7" id="KW-0325">Glycoprotein</keyword>
<feature type="domain" description="SSD" evidence="10">
    <location>
        <begin position="790"/>
        <end position="921"/>
    </location>
</feature>
<name>A0AAN4ZES3_9BILA</name>
<dbReference type="PROSITE" id="PS50156">
    <property type="entry name" value="SSD"/>
    <property type="match status" value="2"/>
</dbReference>
<feature type="non-terminal residue" evidence="11">
    <location>
        <position position="1"/>
    </location>
</feature>
<feature type="transmembrane region" description="Helical" evidence="9">
    <location>
        <begin position="301"/>
        <end position="325"/>
    </location>
</feature>
<comment type="caution">
    <text evidence="11">The sequence shown here is derived from an EMBL/GenBank/DDBJ whole genome shotgun (WGS) entry which is preliminary data.</text>
</comment>
<feature type="transmembrane region" description="Helical" evidence="9">
    <location>
        <begin position="593"/>
        <end position="612"/>
    </location>
</feature>
<feature type="compositionally biased region" description="Polar residues" evidence="8">
    <location>
        <begin position="943"/>
        <end position="952"/>
    </location>
</feature>
<dbReference type="Proteomes" id="UP001328107">
    <property type="component" value="Unassembled WGS sequence"/>
</dbReference>
<dbReference type="FunFam" id="1.20.1640.10:FF:000013">
    <property type="entry name" value="PaTched Related family"/>
    <property type="match status" value="1"/>
</dbReference>
<dbReference type="GO" id="GO:0018996">
    <property type="term" value="P:molting cycle, collagen and cuticulin-based cuticle"/>
    <property type="evidence" value="ECO:0007669"/>
    <property type="project" value="TreeGrafter"/>
</dbReference>
<feature type="transmembrane region" description="Helical" evidence="9">
    <location>
        <begin position="867"/>
        <end position="888"/>
    </location>
</feature>
<dbReference type="Pfam" id="PF02460">
    <property type="entry name" value="Patched"/>
    <property type="match status" value="1"/>
</dbReference>
<evidence type="ECO:0000256" key="2">
    <source>
        <dbReference type="ARBA" id="ARBA00005585"/>
    </source>
</evidence>
<evidence type="ECO:0000256" key="1">
    <source>
        <dbReference type="ARBA" id="ARBA00004651"/>
    </source>
</evidence>
<feature type="transmembrane region" description="Helical" evidence="9">
    <location>
        <begin position="337"/>
        <end position="357"/>
    </location>
</feature>
<feature type="transmembrane region" description="Helical" evidence="9">
    <location>
        <begin position="544"/>
        <end position="567"/>
    </location>
</feature>
<dbReference type="PANTHER" id="PTHR10796:SF122">
    <property type="entry name" value="SSD DOMAIN-CONTAINING PROTEIN"/>
    <property type="match status" value="1"/>
</dbReference>
<evidence type="ECO:0000256" key="4">
    <source>
        <dbReference type="ARBA" id="ARBA00022692"/>
    </source>
</evidence>
<feature type="transmembrane region" description="Helical" evidence="9">
    <location>
        <begin position="418"/>
        <end position="441"/>
    </location>
</feature>
<feature type="transmembrane region" description="Helical" evidence="9">
    <location>
        <begin position="363"/>
        <end position="386"/>
    </location>
</feature>
<evidence type="ECO:0000256" key="5">
    <source>
        <dbReference type="ARBA" id="ARBA00022989"/>
    </source>
</evidence>
<comment type="subcellular location">
    <subcellularLocation>
        <location evidence="1">Cell membrane</location>
        <topology evidence="1">Multi-pass membrane protein</topology>
    </subcellularLocation>
</comment>
<comment type="similarity">
    <text evidence="2">Belongs to the patched family.</text>
</comment>
<gene>
    <name evidence="11" type="ORF">PMAYCL1PPCAC_07393</name>
</gene>
<feature type="transmembrane region" description="Helical" evidence="9">
    <location>
        <begin position="795"/>
        <end position="816"/>
    </location>
</feature>
<dbReference type="SUPFAM" id="SSF82866">
    <property type="entry name" value="Multidrug efflux transporter AcrB transmembrane domain"/>
    <property type="match status" value="2"/>
</dbReference>
<organism evidence="11 12">
    <name type="scientific">Pristionchus mayeri</name>
    <dbReference type="NCBI Taxonomy" id="1317129"/>
    <lineage>
        <taxon>Eukaryota</taxon>
        <taxon>Metazoa</taxon>
        <taxon>Ecdysozoa</taxon>
        <taxon>Nematoda</taxon>
        <taxon>Chromadorea</taxon>
        <taxon>Rhabditida</taxon>
        <taxon>Rhabditina</taxon>
        <taxon>Diplogasteromorpha</taxon>
        <taxon>Diplogasteroidea</taxon>
        <taxon>Neodiplogasteridae</taxon>
        <taxon>Pristionchus</taxon>
    </lineage>
</organism>
<protein>
    <recommendedName>
        <fullName evidence="10">SSD domain-containing protein</fullName>
    </recommendedName>
</protein>
<feature type="domain" description="SSD" evidence="10">
    <location>
        <begin position="308"/>
        <end position="475"/>
    </location>
</feature>
<dbReference type="GO" id="GO:0030659">
    <property type="term" value="C:cytoplasmic vesicle membrane"/>
    <property type="evidence" value="ECO:0007669"/>
    <property type="project" value="TreeGrafter"/>
</dbReference>
<feature type="compositionally biased region" description="Low complexity" evidence="8">
    <location>
        <begin position="953"/>
        <end position="968"/>
    </location>
</feature>
<accession>A0AAN4ZES3</accession>
<dbReference type="PANTHER" id="PTHR10796">
    <property type="entry name" value="PATCHED-RELATED"/>
    <property type="match status" value="1"/>
</dbReference>
<dbReference type="Gene3D" id="1.20.1640.10">
    <property type="entry name" value="Multidrug efflux transporter AcrB transmembrane domain"/>
    <property type="match status" value="2"/>
</dbReference>
<evidence type="ECO:0000256" key="8">
    <source>
        <dbReference type="SAM" id="MobiDB-lite"/>
    </source>
</evidence>
<dbReference type="InterPro" id="IPR003392">
    <property type="entry name" value="PTHD_SSD"/>
</dbReference>
<proteinExistence type="inferred from homology"/>
<feature type="transmembrane region" description="Helical" evidence="9">
    <location>
        <begin position="447"/>
        <end position="476"/>
    </location>
</feature>
<evidence type="ECO:0000256" key="9">
    <source>
        <dbReference type="SAM" id="Phobius"/>
    </source>
</evidence>
<keyword evidence="12" id="KW-1185">Reference proteome</keyword>
<reference evidence="12" key="1">
    <citation type="submission" date="2022-10" db="EMBL/GenBank/DDBJ databases">
        <title>Genome assembly of Pristionchus species.</title>
        <authorList>
            <person name="Yoshida K."/>
            <person name="Sommer R.J."/>
        </authorList>
    </citation>
    <scope>NUCLEOTIDE SEQUENCE [LARGE SCALE GENOMIC DNA]</scope>
    <source>
        <strain evidence="12">RS5460</strain>
    </source>
</reference>
<dbReference type="GO" id="GO:0006897">
    <property type="term" value="P:endocytosis"/>
    <property type="evidence" value="ECO:0007669"/>
    <property type="project" value="TreeGrafter"/>
</dbReference>